<reference evidence="6" key="1">
    <citation type="submission" date="2016-07" db="EMBL/GenBank/DDBJ databases">
        <title>Microvirga ossetica sp. nov. a new species of rhizobia isolated from root nodules of the legume species Vicia alpestris Steven originated from North Ossetia region in the Caucasus.</title>
        <authorList>
            <person name="Safronova V.I."/>
            <person name="Kuznetsova I.G."/>
            <person name="Sazanova A.L."/>
            <person name="Belimov A."/>
            <person name="Andronov E."/>
            <person name="Osledkin Y.S."/>
            <person name="Onishchuk O.P."/>
            <person name="Kurchak O.N."/>
            <person name="Shaposhnikov A.I."/>
            <person name="Willems A."/>
            <person name="Tikhonovich I.A."/>
        </authorList>
    </citation>
    <scope>NUCLEOTIDE SEQUENCE [LARGE SCALE GENOMIC DNA]</scope>
    <source>
        <strain evidence="6">V5/3M</strain>
    </source>
</reference>
<dbReference type="OrthoDB" id="9781689at2"/>
<dbReference type="EMBL" id="CP016616">
    <property type="protein sequence ID" value="ANY79693.1"/>
    <property type="molecule type" value="Genomic_DNA"/>
</dbReference>
<dbReference type="PRINTS" id="PR00080">
    <property type="entry name" value="SDRFAMILY"/>
</dbReference>
<evidence type="ECO:0000256" key="5">
    <source>
        <dbReference type="SAM" id="Phobius"/>
    </source>
</evidence>
<keyword evidence="2" id="KW-0560">Oxidoreductase</keyword>
<dbReference type="AlphaFoldDB" id="A0A1B2EI78"/>
<feature type="compositionally biased region" description="Basic residues" evidence="4">
    <location>
        <begin position="339"/>
        <end position="358"/>
    </location>
</feature>
<keyword evidence="5" id="KW-0812">Transmembrane</keyword>
<dbReference type="InterPro" id="IPR036291">
    <property type="entry name" value="NAD(P)-bd_dom_sf"/>
</dbReference>
<comment type="similarity">
    <text evidence="1 3">Belongs to the short-chain dehydrogenases/reductases (SDR) family.</text>
</comment>
<accession>A0A1B2EI78</accession>
<feature type="region of interest" description="Disordered" evidence="4">
    <location>
        <begin position="339"/>
        <end position="388"/>
    </location>
</feature>
<proteinExistence type="inferred from homology"/>
<dbReference type="NCBIfam" id="NF005495">
    <property type="entry name" value="PRK07109.1"/>
    <property type="match status" value="1"/>
</dbReference>
<dbReference type="Gene3D" id="3.40.50.720">
    <property type="entry name" value="NAD(P)-binding Rossmann-like Domain"/>
    <property type="match status" value="1"/>
</dbReference>
<evidence type="ECO:0000256" key="4">
    <source>
        <dbReference type="SAM" id="MobiDB-lite"/>
    </source>
</evidence>
<dbReference type="PRINTS" id="PR00081">
    <property type="entry name" value="GDHRDH"/>
</dbReference>
<gene>
    <name evidence="6" type="ORF">BB934_16885</name>
</gene>
<name>A0A1B2EI78_9HYPH</name>
<dbReference type="RefSeq" id="WP_099510712.1">
    <property type="nucleotide sequence ID" value="NZ_CP016616.1"/>
</dbReference>
<dbReference type="GO" id="GO:0016020">
    <property type="term" value="C:membrane"/>
    <property type="evidence" value="ECO:0007669"/>
    <property type="project" value="TreeGrafter"/>
</dbReference>
<feature type="transmembrane region" description="Helical" evidence="5">
    <location>
        <begin position="314"/>
        <end position="338"/>
    </location>
</feature>
<dbReference type="InterPro" id="IPR020904">
    <property type="entry name" value="Sc_DH/Rdtase_CS"/>
</dbReference>
<dbReference type="KEGG" id="moc:BB934_16885"/>
<evidence type="ECO:0000313" key="6">
    <source>
        <dbReference type="EMBL" id="ANY79693.1"/>
    </source>
</evidence>
<sequence length="388" mass="42368">MAVRQKPVEEQVIVITGASSGIGLATAHAFRSRGVKGLVLVARNEEALRSIAEELSGGRTCAIAVTADVSRREDLERVARTAIDTFGGFDTWVNDAAVALYGNVAEIPIEDQRQLFEVNYWGVVNGSMIAADHLRHRGGTIVNVGSVLSERAMILQTQYSASKHAVKAFTDGLRMELESQEAPVAVTLVKPSSIDTPYVEHARNYLDRETAVPPPAYDPHLVAKAIVFAAEHRRREITIGLSGWVIGAMGKVAPRLVDKAMEWTGHGSQTTDHPERPGMRDNLYQAREDGDIYSSLPGEPRKTSLLLEAQLHPFVSAAILAGIAAGVAALFVAPLMGARRPRRPPRRRPVPRYQRTVRHSGNGHDKRVLGPGHVSQRSAREGRPQLRH</sequence>
<dbReference type="InterPro" id="IPR002347">
    <property type="entry name" value="SDR_fam"/>
</dbReference>
<evidence type="ECO:0000256" key="3">
    <source>
        <dbReference type="RuleBase" id="RU000363"/>
    </source>
</evidence>
<dbReference type="PROSITE" id="PS00061">
    <property type="entry name" value="ADH_SHORT"/>
    <property type="match status" value="1"/>
</dbReference>
<dbReference type="Pfam" id="PF00106">
    <property type="entry name" value="adh_short"/>
    <property type="match status" value="1"/>
</dbReference>
<dbReference type="GO" id="GO:0016491">
    <property type="term" value="F:oxidoreductase activity"/>
    <property type="evidence" value="ECO:0007669"/>
    <property type="project" value="UniProtKB-KW"/>
</dbReference>
<keyword evidence="5" id="KW-1133">Transmembrane helix</keyword>
<protein>
    <submittedName>
        <fullName evidence="6">Oxidoreductase</fullName>
    </submittedName>
</protein>
<dbReference type="PANTHER" id="PTHR44196:SF1">
    <property type="entry name" value="DEHYDROGENASE_REDUCTASE SDR FAMILY MEMBER 7B"/>
    <property type="match status" value="1"/>
</dbReference>
<evidence type="ECO:0000256" key="1">
    <source>
        <dbReference type="ARBA" id="ARBA00006484"/>
    </source>
</evidence>
<dbReference type="SUPFAM" id="SSF51735">
    <property type="entry name" value="NAD(P)-binding Rossmann-fold domains"/>
    <property type="match status" value="1"/>
</dbReference>
<evidence type="ECO:0000256" key="2">
    <source>
        <dbReference type="ARBA" id="ARBA00023002"/>
    </source>
</evidence>
<keyword evidence="5" id="KW-0472">Membrane</keyword>
<feature type="compositionally biased region" description="Basic and acidic residues" evidence="4">
    <location>
        <begin position="378"/>
        <end position="388"/>
    </location>
</feature>
<organism evidence="6">
    <name type="scientific">Microvirga ossetica</name>
    <dbReference type="NCBI Taxonomy" id="1882682"/>
    <lineage>
        <taxon>Bacteria</taxon>
        <taxon>Pseudomonadati</taxon>
        <taxon>Pseudomonadota</taxon>
        <taxon>Alphaproteobacteria</taxon>
        <taxon>Hyphomicrobiales</taxon>
        <taxon>Methylobacteriaceae</taxon>
        <taxon>Microvirga</taxon>
    </lineage>
</organism>
<dbReference type="PANTHER" id="PTHR44196">
    <property type="entry name" value="DEHYDROGENASE/REDUCTASE SDR FAMILY MEMBER 7B"/>
    <property type="match status" value="1"/>
</dbReference>